<feature type="transmembrane region" description="Helical" evidence="4">
    <location>
        <begin position="20"/>
        <end position="41"/>
    </location>
</feature>
<keyword evidence="1 3" id="KW-0807">Transducer</keyword>
<dbReference type="SMART" id="SM00283">
    <property type="entry name" value="MA"/>
    <property type="match status" value="1"/>
</dbReference>
<evidence type="ECO:0000313" key="7">
    <source>
        <dbReference type="EMBL" id="CDQ11110.1"/>
    </source>
</evidence>
<evidence type="ECO:0000256" key="2">
    <source>
        <dbReference type="ARBA" id="ARBA00029447"/>
    </source>
</evidence>
<keyword evidence="4" id="KW-0472">Membrane</keyword>
<dbReference type="PANTHER" id="PTHR32089">
    <property type="entry name" value="METHYL-ACCEPTING CHEMOTAXIS PROTEIN MCPB"/>
    <property type="match status" value="1"/>
</dbReference>
<feature type="transmembrane region" description="Helical" evidence="4">
    <location>
        <begin position="184"/>
        <end position="207"/>
    </location>
</feature>
<feature type="domain" description="Methyl-accepting transducer" evidence="5">
    <location>
        <begin position="265"/>
        <end position="501"/>
    </location>
</feature>
<dbReference type="GO" id="GO:0016020">
    <property type="term" value="C:membrane"/>
    <property type="evidence" value="ECO:0007669"/>
    <property type="project" value="InterPro"/>
</dbReference>
<reference evidence="7" key="1">
    <citation type="submission" date="2014-03" db="EMBL/GenBank/DDBJ databases">
        <authorList>
            <person name="Genoscope - CEA"/>
        </authorList>
    </citation>
    <scope>NUCLEOTIDE SEQUENCE [LARGE SCALE GENOMIC DNA]</scope>
    <source>
        <strain evidence="7">CF27</strain>
    </source>
</reference>
<accession>A0A060URR3</accession>
<evidence type="ECO:0000256" key="1">
    <source>
        <dbReference type="ARBA" id="ARBA00023224"/>
    </source>
</evidence>
<dbReference type="EMBL" id="CCCS020000049">
    <property type="protein sequence ID" value="CDQ11110.1"/>
    <property type="molecule type" value="Genomic_DNA"/>
</dbReference>
<dbReference type="AlphaFoldDB" id="A0A060URR3"/>
<dbReference type="GO" id="GO:0007165">
    <property type="term" value="P:signal transduction"/>
    <property type="evidence" value="ECO:0007669"/>
    <property type="project" value="UniProtKB-KW"/>
</dbReference>
<dbReference type="PROSITE" id="PS50111">
    <property type="entry name" value="CHEMOTAXIS_TRANSDUC_2"/>
    <property type="match status" value="1"/>
</dbReference>
<evidence type="ECO:0000256" key="3">
    <source>
        <dbReference type="PROSITE-ProRule" id="PRU00284"/>
    </source>
</evidence>
<dbReference type="SUPFAM" id="SSF58104">
    <property type="entry name" value="Methyl-accepting chemotaxis protein (MCP) signaling domain"/>
    <property type="match status" value="1"/>
</dbReference>
<dbReference type="PRINTS" id="PR00260">
    <property type="entry name" value="CHEMTRNSDUCR"/>
</dbReference>
<dbReference type="EMBL" id="LT841305">
    <property type="protein sequence ID" value="SMH67472.1"/>
    <property type="molecule type" value="Genomic_DNA"/>
</dbReference>
<proteinExistence type="inferred from homology"/>
<comment type="similarity">
    <text evidence="2">Belongs to the methyl-accepting chemotaxis (MCP) protein family.</text>
</comment>
<evidence type="ECO:0000256" key="4">
    <source>
        <dbReference type="SAM" id="Phobius"/>
    </source>
</evidence>
<dbReference type="InterPro" id="IPR003660">
    <property type="entry name" value="HAMP_dom"/>
</dbReference>
<reference evidence="7" key="2">
    <citation type="submission" date="2014-07" db="EMBL/GenBank/DDBJ databases">
        <title>Initial genome analysis of the psychrotolerant acidophile Acidithiobacillus ferrivorans CF27: insights into iron and sulfur oxidation pathways and into biofilm formation.</title>
        <authorList>
            <person name="Talla E."/>
            <person name="Hedrich S."/>
            <person name="Mangenot S."/>
            <person name="Ji B."/>
            <person name="Johnson D.B."/>
            <person name="Barbe V."/>
            <person name="Bonnefoy V."/>
        </authorList>
    </citation>
    <scope>NUCLEOTIDE SEQUENCE [LARGE SCALE GENOMIC DNA]</scope>
    <source>
        <strain evidence="7">CF27</strain>
    </source>
</reference>
<evidence type="ECO:0000259" key="5">
    <source>
        <dbReference type="PROSITE" id="PS50111"/>
    </source>
</evidence>
<dbReference type="CDD" id="cd06225">
    <property type="entry name" value="HAMP"/>
    <property type="match status" value="1"/>
</dbReference>
<dbReference type="SMART" id="SM00304">
    <property type="entry name" value="HAMP"/>
    <property type="match status" value="1"/>
</dbReference>
<reference evidence="8 9" key="3">
    <citation type="submission" date="2017-03" db="EMBL/GenBank/DDBJ databases">
        <authorList>
            <person name="Regsiter A."/>
            <person name="William W."/>
        </authorList>
    </citation>
    <scope>NUCLEOTIDE SEQUENCE [LARGE SCALE GENOMIC DNA]</scope>
    <source>
        <strain evidence="8">PRJEB5721</strain>
    </source>
</reference>
<gene>
    <name evidence="8" type="ORF">AFERRI_50673</name>
    <name evidence="7" type="ORF">AFERRI_530005</name>
</gene>
<sequence length="538" mass="57653">MKASFNISAISFTKLVHALMWSAIISLIIIAATATWTLFMAEQSGTDTLRDAERTAALIDFRQSVDANIVLTGILATEQQYEPVVYIALKQGEAKVSKSFARLQRVSPEIANSFTGPEKILQHASNKVLLLSTTMNQAGALTAYQNEFLPDVRRFNENVDAIVANQNKVSHAAIKEKTSADKRAIILLIIIGLTAIFLIFVFGSIIVRSVVQQLQRISKAIQKIASGDLNVKVPVDAGGPLGEIAIATNQMASDLSTLIKGISVSAQQISDTCVQLSSVTNTLTEEVGDTSTQTERASDAMTNMTTTSVRVAQDAEDISKIASATADSTQQGNTAIGLSLEELSSAGTAIISMAQQVQRLEESSHQIGSVVSTIKEITAKTNLLALNAAIESARAGEYGRGFAVVADEVRNLAKGTAVAAEDISAKITHIQSQMQSFARQMVQTNGQVSHGTEMAGESLHRLGSINESIANISERVADVATSAEDLRNTASTINDNIMMISRKTIGINKEIETTQIQIVALRDESQRLTGLTGRFRIT</sequence>
<dbReference type="Proteomes" id="UP000193925">
    <property type="component" value="Chromosome AFERRI"/>
</dbReference>
<dbReference type="Pfam" id="PF00672">
    <property type="entry name" value="HAMP"/>
    <property type="match status" value="1"/>
</dbReference>
<evidence type="ECO:0000313" key="8">
    <source>
        <dbReference type="EMBL" id="SMH67472.1"/>
    </source>
</evidence>
<dbReference type="GO" id="GO:0004888">
    <property type="term" value="F:transmembrane signaling receptor activity"/>
    <property type="evidence" value="ECO:0007669"/>
    <property type="project" value="InterPro"/>
</dbReference>
<protein>
    <submittedName>
        <fullName evidence="8">Methyl-accepting chemotaxis protein Mcp</fullName>
    </submittedName>
    <submittedName>
        <fullName evidence="7">Putative Methyl-accepting chemotaxis transducer</fullName>
    </submittedName>
</protein>
<dbReference type="Pfam" id="PF00015">
    <property type="entry name" value="MCPsignal"/>
    <property type="match status" value="1"/>
</dbReference>
<keyword evidence="9" id="KW-1185">Reference proteome</keyword>
<dbReference type="RefSeq" id="WP_035194011.1">
    <property type="nucleotide sequence ID" value="NZ_CCCS020000049.1"/>
</dbReference>
<dbReference type="InterPro" id="IPR004090">
    <property type="entry name" value="Chemotax_Me-accpt_rcpt"/>
</dbReference>
<dbReference type="PANTHER" id="PTHR32089:SF112">
    <property type="entry name" value="LYSOZYME-LIKE PROTEIN-RELATED"/>
    <property type="match status" value="1"/>
</dbReference>
<dbReference type="GO" id="GO:0006935">
    <property type="term" value="P:chemotaxis"/>
    <property type="evidence" value="ECO:0007669"/>
    <property type="project" value="InterPro"/>
</dbReference>
<name>A0A060URR3_9PROT</name>
<dbReference type="InterPro" id="IPR004089">
    <property type="entry name" value="MCPsignal_dom"/>
</dbReference>
<evidence type="ECO:0000259" key="6">
    <source>
        <dbReference type="PROSITE" id="PS50885"/>
    </source>
</evidence>
<evidence type="ECO:0000313" key="9">
    <source>
        <dbReference type="Proteomes" id="UP000193925"/>
    </source>
</evidence>
<feature type="domain" description="HAMP" evidence="6">
    <location>
        <begin position="208"/>
        <end position="260"/>
    </location>
</feature>
<dbReference type="PROSITE" id="PS50885">
    <property type="entry name" value="HAMP"/>
    <property type="match status" value="1"/>
</dbReference>
<organism evidence="7">
    <name type="scientific">Acidithiobacillus ferrivorans</name>
    <dbReference type="NCBI Taxonomy" id="160808"/>
    <lineage>
        <taxon>Bacteria</taxon>
        <taxon>Pseudomonadati</taxon>
        <taxon>Pseudomonadota</taxon>
        <taxon>Acidithiobacillia</taxon>
        <taxon>Acidithiobacillales</taxon>
        <taxon>Acidithiobacillaceae</taxon>
        <taxon>Acidithiobacillus</taxon>
    </lineage>
</organism>
<keyword evidence="4" id="KW-1133">Transmembrane helix</keyword>
<dbReference type="Gene3D" id="1.10.287.950">
    <property type="entry name" value="Methyl-accepting chemotaxis protein"/>
    <property type="match status" value="1"/>
</dbReference>
<keyword evidence="4" id="KW-0812">Transmembrane</keyword>